<accession>A0A2R4G3V8</accession>
<protein>
    <submittedName>
        <fullName evidence="1">Endonuclease</fullName>
    </submittedName>
</protein>
<dbReference type="InterPro" id="IPR007636">
    <property type="entry name" value="Restrct_endonuc_II_XhoI"/>
</dbReference>
<organism evidence="1 2">
    <name type="scientific">Bifidobacterium adolescentis</name>
    <dbReference type="NCBI Taxonomy" id="1680"/>
    <lineage>
        <taxon>Bacteria</taxon>
        <taxon>Bacillati</taxon>
        <taxon>Actinomycetota</taxon>
        <taxon>Actinomycetes</taxon>
        <taxon>Bifidobacteriales</taxon>
        <taxon>Bifidobacteriaceae</taxon>
        <taxon>Bifidobacterium</taxon>
    </lineage>
</organism>
<dbReference type="Pfam" id="PF04555">
    <property type="entry name" value="XhoI"/>
    <property type="match status" value="1"/>
</dbReference>
<dbReference type="AlphaFoldDB" id="A0A2R4G3V8"/>
<dbReference type="GO" id="GO:0003677">
    <property type="term" value="F:DNA binding"/>
    <property type="evidence" value="ECO:0007669"/>
    <property type="project" value="InterPro"/>
</dbReference>
<dbReference type="GO" id="GO:0009307">
    <property type="term" value="P:DNA restriction-modification system"/>
    <property type="evidence" value="ECO:0007669"/>
    <property type="project" value="InterPro"/>
</dbReference>
<keyword evidence="1" id="KW-0255">Endonuclease</keyword>
<evidence type="ECO:0000313" key="1">
    <source>
        <dbReference type="EMBL" id="AVT45526.1"/>
    </source>
</evidence>
<reference evidence="1 2" key="1">
    <citation type="submission" date="2018-03" db="EMBL/GenBank/DDBJ databases">
        <authorList>
            <person name="Keele B.F."/>
        </authorList>
    </citation>
    <scope>NUCLEOTIDE SEQUENCE [LARGE SCALE GENOMIC DNA]</scope>
    <source>
        <strain evidence="1 2">1-11</strain>
    </source>
</reference>
<sequence length="234" mass="25824">MRFDIEDAILGMYDSIERAREAQAAAGHSDQGARQGITSGKHLDPIAAIIRDDLINAGFHPDEVYDQGRMCTLPGWFRPTKNWDLLALDNGELVSAIELKSINSSFGNNANNRAEESIGSAFDAHTAFDEHLLGSSSIPPVMGYVMIVHDCPDSRIVGRGVRSAHFPIDPDFEGASYLDRFLLLCDRLRRKSLYQAVWLVFANPEDGVAYEPSALLSYDKFIANIVMALGVHRA</sequence>
<dbReference type="REBASE" id="248443">
    <property type="entry name" value="Bad111ORF6150P"/>
</dbReference>
<dbReference type="GO" id="GO:0009036">
    <property type="term" value="F:type II site-specific deoxyribonuclease activity"/>
    <property type="evidence" value="ECO:0007669"/>
    <property type="project" value="InterPro"/>
</dbReference>
<name>A0A2R4G3V8_BIFAD</name>
<dbReference type="Proteomes" id="UP000241454">
    <property type="component" value="Chromosome"/>
</dbReference>
<evidence type="ECO:0000313" key="2">
    <source>
        <dbReference type="Proteomes" id="UP000241454"/>
    </source>
</evidence>
<dbReference type="RefSeq" id="WP_008783338.1">
    <property type="nucleotide sequence ID" value="NZ_CP028341.1"/>
</dbReference>
<dbReference type="EMBL" id="CP028341">
    <property type="protein sequence ID" value="AVT45526.1"/>
    <property type="molecule type" value="Genomic_DNA"/>
</dbReference>
<proteinExistence type="predicted"/>
<keyword evidence="1" id="KW-0378">Hydrolase</keyword>
<gene>
    <name evidence="1" type="ORF">C8077_06145</name>
</gene>
<keyword evidence="1" id="KW-0540">Nuclease</keyword>